<dbReference type="Proteomes" id="UP000032352">
    <property type="component" value="Chromosome"/>
</dbReference>
<organism evidence="2 3">
    <name type="scientific">Thalassomonas viridans</name>
    <dbReference type="NCBI Taxonomy" id="137584"/>
    <lineage>
        <taxon>Bacteria</taxon>
        <taxon>Pseudomonadati</taxon>
        <taxon>Pseudomonadota</taxon>
        <taxon>Gammaproteobacteria</taxon>
        <taxon>Alteromonadales</taxon>
        <taxon>Colwelliaceae</taxon>
        <taxon>Thalassomonas</taxon>
    </lineage>
</organism>
<sequence length="193" mass="22093">MAQQLFHQASLEEERPVPAWDRGSTFAGAEKSSWWQWPGLPVLSMACSFFAIALVLLKVELVIRDEGVLLTFVGSTQVQSQAQQQAMVNSLVEQRLKEFASEQQVVLANYAADIVTRQQDNNLQLASYILDASRQERQEDIGDFIRYINDQRKDEKLEQKIKFQQLEHKIKLQTISNTTPANTAKPADWRLEE</sequence>
<reference evidence="2 3" key="2">
    <citation type="journal article" date="2022" name="Mar. Drugs">
        <title>Bioassay-Guided Fractionation Leads to the Detection of Cholic Acid Generated by the Rare Thalassomonas sp.</title>
        <authorList>
            <person name="Pheiffer F."/>
            <person name="Schneider Y.K."/>
            <person name="Hansen E.H."/>
            <person name="Andersen J.H."/>
            <person name="Isaksson J."/>
            <person name="Busche T."/>
            <person name="R C."/>
            <person name="Kalinowski J."/>
            <person name="Zyl L.V."/>
            <person name="Trindade M."/>
        </authorList>
    </citation>
    <scope>NUCLEOTIDE SEQUENCE [LARGE SCALE GENOMIC DNA]</scope>
    <source>
        <strain evidence="2 3">XOM25</strain>
    </source>
</reference>
<evidence type="ECO:0000313" key="3">
    <source>
        <dbReference type="Proteomes" id="UP000032352"/>
    </source>
</evidence>
<evidence type="ECO:0000313" key="2">
    <source>
        <dbReference type="EMBL" id="WDE08346.1"/>
    </source>
</evidence>
<keyword evidence="1" id="KW-0812">Transmembrane</keyword>
<evidence type="ECO:0000256" key="1">
    <source>
        <dbReference type="SAM" id="Phobius"/>
    </source>
</evidence>
<reference evidence="2 3" key="1">
    <citation type="journal article" date="2015" name="Genome Announc.">
        <title>Draft Genome Sequences of Marine Isolates of Thalassomonas viridans and Thalassomonas actiniarum.</title>
        <authorList>
            <person name="Olonade I."/>
            <person name="van Zyl L.J."/>
            <person name="Trindade M."/>
        </authorList>
    </citation>
    <scope>NUCLEOTIDE SEQUENCE [LARGE SCALE GENOMIC DNA]</scope>
    <source>
        <strain evidence="2 3">XOM25</strain>
    </source>
</reference>
<keyword evidence="1" id="KW-0472">Membrane</keyword>
<gene>
    <name evidence="2" type="ORF">SG34_022170</name>
</gene>
<keyword evidence="3" id="KW-1185">Reference proteome</keyword>
<keyword evidence="1" id="KW-1133">Transmembrane helix</keyword>
<name>A0AAE9Z7W4_9GAMM</name>
<protein>
    <submittedName>
        <fullName evidence="2">Uncharacterized protein</fullName>
    </submittedName>
</protein>
<feature type="transmembrane region" description="Helical" evidence="1">
    <location>
        <begin position="34"/>
        <end position="57"/>
    </location>
</feature>
<dbReference type="AlphaFoldDB" id="A0AAE9Z7W4"/>
<proteinExistence type="predicted"/>
<accession>A0AAE9Z7W4</accession>
<dbReference type="KEGG" id="tvd:SG34_022170"/>
<dbReference type="EMBL" id="CP059733">
    <property type="protein sequence ID" value="WDE08346.1"/>
    <property type="molecule type" value="Genomic_DNA"/>
</dbReference>